<keyword evidence="1" id="KW-0812">Transmembrane</keyword>
<proteinExistence type="predicted"/>
<feature type="signal peptide" evidence="2">
    <location>
        <begin position="1"/>
        <end position="22"/>
    </location>
</feature>
<evidence type="ECO:0000313" key="6">
    <source>
        <dbReference type="Proteomes" id="UP000261016"/>
    </source>
</evidence>
<dbReference type="Proteomes" id="UP000261016">
    <property type="component" value="Unassembled WGS sequence"/>
</dbReference>
<evidence type="ECO:0000313" key="4">
    <source>
        <dbReference type="EMBL" id="NBH31120.1"/>
    </source>
</evidence>
<reference evidence="5 6" key="1">
    <citation type="submission" date="2018-08" db="EMBL/GenBank/DDBJ databases">
        <title>A genome reference for cultivated species of the human gut microbiota.</title>
        <authorList>
            <person name="Zou Y."/>
            <person name="Xue W."/>
            <person name="Luo G."/>
        </authorList>
    </citation>
    <scope>NUCLEOTIDE SEQUENCE [LARGE SCALE GENOMIC DNA]</scope>
    <source>
        <strain evidence="5 6">OM08-17AT</strain>
    </source>
</reference>
<evidence type="ECO:0000256" key="1">
    <source>
        <dbReference type="SAM" id="Phobius"/>
    </source>
</evidence>
<feature type="chain" id="PRO_5044584936" description="Lipoprotein" evidence="2">
    <location>
        <begin position="23"/>
        <end position="153"/>
    </location>
</feature>
<protein>
    <recommendedName>
        <fullName evidence="9">Lipoprotein</fullName>
    </recommendedName>
</protein>
<dbReference type="Proteomes" id="UP000481807">
    <property type="component" value="Unassembled WGS sequence"/>
</dbReference>
<reference evidence="4 7" key="2">
    <citation type="submission" date="2018-08" db="EMBL/GenBank/DDBJ databases">
        <title>Murine metabolic-syndrome-specific gut microbial biobank.</title>
        <authorList>
            <person name="Liu C."/>
        </authorList>
    </citation>
    <scope>NUCLEOTIDE SEQUENCE [LARGE SCALE GENOMIC DNA]</scope>
    <source>
        <strain evidence="4 7">1XD21-27</strain>
    </source>
</reference>
<feature type="transmembrane region" description="Helical" evidence="1">
    <location>
        <begin position="122"/>
        <end position="142"/>
    </location>
</feature>
<organism evidence="5 6">
    <name type="scientific">Staphylococcus warneri</name>
    <dbReference type="NCBI Taxonomy" id="1292"/>
    <lineage>
        <taxon>Bacteria</taxon>
        <taxon>Bacillati</taxon>
        <taxon>Bacillota</taxon>
        <taxon>Bacilli</taxon>
        <taxon>Bacillales</taxon>
        <taxon>Staphylococcaceae</taxon>
        <taxon>Staphylococcus</taxon>
    </lineage>
</organism>
<dbReference type="Proteomes" id="UP000814367">
    <property type="component" value="Unassembled WGS sequence"/>
</dbReference>
<keyword evidence="1" id="KW-0472">Membrane</keyword>
<dbReference type="EMBL" id="QXWP01000004">
    <property type="protein sequence ID" value="NBH31120.1"/>
    <property type="molecule type" value="Genomic_DNA"/>
</dbReference>
<name>A0A364UT44_STAWA</name>
<evidence type="ECO:0000313" key="7">
    <source>
        <dbReference type="Proteomes" id="UP000481807"/>
    </source>
</evidence>
<dbReference type="AlphaFoldDB" id="A0A364UT44"/>
<dbReference type="EMBL" id="QSTD01000004">
    <property type="protein sequence ID" value="RGM29670.1"/>
    <property type="molecule type" value="Genomic_DNA"/>
</dbReference>
<evidence type="ECO:0000313" key="5">
    <source>
        <dbReference type="EMBL" id="RGM29670.1"/>
    </source>
</evidence>
<gene>
    <name evidence="4" type="ORF">D3Z30_09025</name>
    <name evidence="5" type="ORF">DXC19_08605</name>
    <name evidence="3" type="ORF">G8J23_00670</name>
</gene>
<comment type="caution">
    <text evidence="5">The sequence shown here is derived from an EMBL/GenBank/DDBJ whole genome shotgun (WGS) entry which is preliminary data.</text>
</comment>
<evidence type="ECO:0008006" key="9">
    <source>
        <dbReference type="Google" id="ProtNLM"/>
    </source>
</evidence>
<dbReference type="EMBL" id="JAANHJ010000001">
    <property type="protein sequence ID" value="MCG6224528.1"/>
    <property type="molecule type" value="Genomic_DNA"/>
</dbReference>
<dbReference type="RefSeq" id="WP_002467569.1">
    <property type="nucleotide sequence ID" value="NZ_CABMFV010000004.1"/>
</dbReference>
<keyword evidence="8" id="KW-1185">Reference proteome</keyword>
<accession>A0A364UT44</accession>
<keyword evidence="2" id="KW-0732">Signal</keyword>
<sequence length="153" mass="17667">MKKILFLLVLSLVVLCGCGNSAEKKLEGHWYNETFEENWAIIKDGKMEQRDTRNEMENIKERGDSVSFDIYDSKNDVTQHFTFKFDKDNPDKAKVTLSAENVISIQIDAVKKDSSSSSITSWLTRICIVIALIWFIYTIYSIKKNTNSKNRVE</sequence>
<evidence type="ECO:0000313" key="3">
    <source>
        <dbReference type="EMBL" id="MCG6224528.1"/>
    </source>
</evidence>
<evidence type="ECO:0000313" key="8">
    <source>
        <dbReference type="Proteomes" id="UP000814367"/>
    </source>
</evidence>
<evidence type="ECO:0000256" key="2">
    <source>
        <dbReference type="SAM" id="SignalP"/>
    </source>
</evidence>
<dbReference type="PROSITE" id="PS51257">
    <property type="entry name" value="PROKAR_LIPOPROTEIN"/>
    <property type="match status" value="1"/>
</dbReference>
<keyword evidence="1" id="KW-1133">Transmembrane helix</keyword>
<reference evidence="3 8" key="3">
    <citation type="submission" date="2020-03" db="EMBL/GenBank/DDBJ databases">
        <title>Comparative genetics of Staphylococcus warneri persistents from caprine mastitis.</title>
        <authorList>
            <person name="Franca C.A."/>
            <person name="Rosa D.S."/>
            <person name="Silva A."/>
            <person name="Rodrigues D.L.N."/>
            <person name="Santos R.G."/>
            <person name="Castillo R.E.H."/>
            <person name="Moreira M.A.S."/>
            <person name="Lima M.C."/>
            <person name="Gouveia G.V."/>
            <person name="Gouveia J.J.S."/>
            <person name="Souza R.F.S."/>
            <person name="Bertram B."/>
            <person name="Azevedo V."/>
            <person name="Costa M."/>
        </authorList>
    </citation>
    <scope>NUCLEOTIDE SEQUENCE [LARGE SCALE GENOMIC DNA]</scope>
    <source>
        <strain evidence="3 8">Cap 9.2</strain>
    </source>
</reference>